<evidence type="ECO:0008006" key="4">
    <source>
        <dbReference type="Google" id="ProtNLM"/>
    </source>
</evidence>
<evidence type="ECO:0000313" key="2">
    <source>
        <dbReference type="EMBL" id="KGR85701.1"/>
    </source>
</evidence>
<evidence type="ECO:0000256" key="1">
    <source>
        <dbReference type="ARBA" id="ARBA00023172"/>
    </source>
</evidence>
<proteinExistence type="predicted"/>
<evidence type="ECO:0000313" key="3">
    <source>
        <dbReference type="Proteomes" id="UP000030595"/>
    </source>
</evidence>
<dbReference type="InterPro" id="IPR013762">
    <property type="entry name" value="Integrase-like_cat_sf"/>
</dbReference>
<sequence>MITQKRVKELNGALNIQITENHKFNKNNIYKYLSKLETSKEQGILHTDSFESDYWIIVDFMGNRSHLKFDIDLYPDLKIALKCYLLIFIDAKFSINHIRYVSTSIKQAIIASGGFKKRNVDAFEEYAMSKTLNNRYRFNDIISKFLSFIQLTYRDLYDLKIKYMEEKNRDLPNYEVIIDFHYFMMEFENQATALQKTKFFPIILWWKITGIIPMRPKEFCLLEWDCCYEQSGNYFLKVPRSKQEAKSYSELSVTNIIRINKNIYDSILEYKQTVPSELIEKYLFSFRIQSRYYKIAKKTTRREDMYHQDMLHNLLICFYKEIVGWNNSDFYRFVKRNENGEINRIIRNYITLADTRHFSICNMMLQGINPLTIAKMAGHTRIGTQRNYWGHLESFVESHVYIISTKARINKLEKILGEGVFDVKDKINESRIYTPEDFPLRKEVKHGYCKYGALDNCAGECRYCNDFFYYPKNSDEGLEWLLSGSEILEQQLVTELKSLLNIYKNMKFNLATESYSMFDNEQALSKANLINRFIRQKAMVDALIQKDSEVIE</sequence>
<dbReference type="OrthoDB" id="2736690at2"/>
<keyword evidence="3" id="KW-1185">Reference proteome</keyword>
<dbReference type="GO" id="GO:0003677">
    <property type="term" value="F:DNA binding"/>
    <property type="evidence" value="ECO:0007669"/>
    <property type="project" value="InterPro"/>
</dbReference>
<keyword evidence="1" id="KW-0233">DNA recombination</keyword>
<dbReference type="Gene3D" id="1.10.443.10">
    <property type="entry name" value="Intergrase catalytic core"/>
    <property type="match status" value="1"/>
</dbReference>
<accession>A0A0A3ILQ6</accession>
<organism evidence="2 3">
    <name type="scientific">Ureibacillus massiliensis 4400831 = CIP 108448 = CCUG 49529</name>
    <dbReference type="NCBI Taxonomy" id="1211035"/>
    <lineage>
        <taxon>Bacteria</taxon>
        <taxon>Bacillati</taxon>
        <taxon>Bacillota</taxon>
        <taxon>Bacilli</taxon>
        <taxon>Bacillales</taxon>
        <taxon>Caryophanaceae</taxon>
        <taxon>Ureibacillus</taxon>
    </lineage>
</organism>
<comment type="caution">
    <text evidence="2">The sequence shown here is derived from an EMBL/GenBank/DDBJ whole genome shotgun (WGS) entry which is preliminary data.</text>
</comment>
<dbReference type="GO" id="GO:0015074">
    <property type="term" value="P:DNA integration"/>
    <property type="evidence" value="ECO:0007669"/>
    <property type="project" value="InterPro"/>
</dbReference>
<reference evidence="2 3" key="1">
    <citation type="submission" date="2014-02" db="EMBL/GenBank/DDBJ databases">
        <title>Draft genome sequence of Lysinibacillus massiliensis CCUG 49529.</title>
        <authorList>
            <person name="Zhang F."/>
            <person name="Wang G."/>
            <person name="Zhang L."/>
        </authorList>
    </citation>
    <scope>NUCLEOTIDE SEQUENCE [LARGE SCALE GENOMIC DNA]</scope>
    <source>
        <strain evidence="2 3">CCUG 49529</strain>
    </source>
</reference>
<name>A0A0A3ILQ6_9BACL</name>
<dbReference type="SUPFAM" id="SSF56349">
    <property type="entry name" value="DNA breaking-rejoining enzymes"/>
    <property type="match status" value="1"/>
</dbReference>
<dbReference type="InterPro" id="IPR011010">
    <property type="entry name" value="DNA_brk_join_enz"/>
</dbReference>
<dbReference type="GO" id="GO:0006310">
    <property type="term" value="P:DNA recombination"/>
    <property type="evidence" value="ECO:0007669"/>
    <property type="project" value="UniProtKB-KW"/>
</dbReference>
<dbReference type="EMBL" id="JPVQ01000078">
    <property type="protein sequence ID" value="KGR85701.1"/>
    <property type="molecule type" value="Genomic_DNA"/>
</dbReference>
<dbReference type="eggNOG" id="COG0582">
    <property type="taxonomic scope" value="Bacteria"/>
</dbReference>
<dbReference type="AlphaFoldDB" id="A0A0A3ILQ6"/>
<protein>
    <recommendedName>
        <fullName evidence="4">Integrase</fullName>
    </recommendedName>
</protein>
<dbReference type="RefSeq" id="WP_036180400.1">
    <property type="nucleotide sequence ID" value="NZ_AVCZ01000078.1"/>
</dbReference>
<dbReference type="Proteomes" id="UP000030595">
    <property type="component" value="Unassembled WGS sequence"/>
</dbReference>
<gene>
    <name evidence="2" type="ORF">CD30_19100</name>
</gene>